<keyword evidence="2" id="KW-0808">Transferase</keyword>
<evidence type="ECO:0000259" key="1">
    <source>
        <dbReference type="Pfam" id="PF00117"/>
    </source>
</evidence>
<protein>
    <submittedName>
        <fullName evidence="2">Glutamine amidotransferase</fullName>
    </submittedName>
</protein>
<evidence type="ECO:0000313" key="3">
    <source>
        <dbReference type="Proteomes" id="UP000075391"/>
    </source>
</evidence>
<feature type="domain" description="Glutamine amidotransferase" evidence="1">
    <location>
        <begin position="41"/>
        <end position="168"/>
    </location>
</feature>
<gene>
    <name evidence="2" type="ORF">AZI85_09455</name>
</gene>
<dbReference type="OrthoDB" id="9813383at2"/>
<accession>A0A150WE26</accession>
<organism evidence="2 3">
    <name type="scientific">Bdellovibrio bacteriovorus</name>
    <dbReference type="NCBI Taxonomy" id="959"/>
    <lineage>
        <taxon>Bacteria</taxon>
        <taxon>Pseudomonadati</taxon>
        <taxon>Bdellovibrionota</taxon>
        <taxon>Bdellovibrionia</taxon>
        <taxon>Bdellovibrionales</taxon>
        <taxon>Pseudobdellovibrionaceae</taxon>
        <taxon>Bdellovibrio</taxon>
    </lineage>
</organism>
<reference evidence="2 3" key="1">
    <citation type="submission" date="2016-03" db="EMBL/GenBank/DDBJ databases">
        <authorList>
            <person name="Ploux O."/>
        </authorList>
    </citation>
    <scope>NUCLEOTIDE SEQUENCE [LARGE SCALE GENOMIC DNA]</scope>
    <source>
        <strain evidence="2 3">BER2</strain>
    </source>
</reference>
<dbReference type="GO" id="GO:0005829">
    <property type="term" value="C:cytosol"/>
    <property type="evidence" value="ECO:0007669"/>
    <property type="project" value="TreeGrafter"/>
</dbReference>
<keyword evidence="2" id="KW-0315">Glutamine amidotransferase</keyword>
<comment type="caution">
    <text evidence="2">The sequence shown here is derived from an EMBL/GenBank/DDBJ whole genome shotgun (WGS) entry which is preliminary data.</text>
</comment>
<dbReference type="Proteomes" id="UP000075391">
    <property type="component" value="Unassembled WGS sequence"/>
</dbReference>
<dbReference type="Pfam" id="PF00117">
    <property type="entry name" value="GATase"/>
    <property type="match status" value="1"/>
</dbReference>
<dbReference type="Gene3D" id="3.40.50.880">
    <property type="match status" value="1"/>
</dbReference>
<dbReference type="GO" id="GO:0016740">
    <property type="term" value="F:transferase activity"/>
    <property type="evidence" value="ECO:0007669"/>
    <property type="project" value="UniProtKB-KW"/>
</dbReference>
<evidence type="ECO:0000313" key="2">
    <source>
        <dbReference type="EMBL" id="KYG61167.1"/>
    </source>
</evidence>
<dbReference type="InterPro" id="IPR029062">
    <property type="entry name" value="Class_I_gatase-like"/>
</dbReference>
<dbReference type="PANTHER" id="PTHR42695:SF5">
    <property type="entry name" value="GLUTAMINE AMIDOTRANSFERASE YLR126C-RELATED"/>
    <property type="match status" value="1"/>
</dbReference>
<dbReference type="InterPro" id="IPR017926">
    <property type="entry name" value="GATASE"/>
</dbReference>
<dbReference type="CDD" id="cd01741">
    <property type="entry name" value="GATase1_1"/>
    <property type="match status" value="1"/>
</dbReference>
<proteinExistence type="predicted"/>
<dbReference type="RefSeq" id="WP_063244536.1">
    <property type="nucleotide sequence ID" value="NZ_LUKF01000017.1"/>
</dbReference>
<dbReference type="PROSITE" id="PS51273">
    <property type="entry name" value="GATASE_TYPE_1"/>
    <property type="match status" value="1"/>
</dbReference>
<dbReference type="SUPFAM" id="SSF52317">
    <property type="entry name" value="Class I glutamine amidotransferase-like"/>
    <property type="match status" value="1"/>
</dbReference>
<name>A0A150WE26_BDEBC</name>
<dbReference type="PANTHER" id="PTHR42695">
    <property type="entry name" value="GLUTAMINE AMIDOTRANSFERASE YLR126C-RELATED"/>
    <property type="match status" value="1"/>
</dbReference>
<dbReference type="EMBL" id="LUKF01000017">
    <property type="protein sequence ID" value="KYG61167.1"/>
    <property type="molecule type" value="Genomic_DNA"/>
</dbReference>
<sequence>MKSLLVIQHEADTPPGTTLEWAALRGYTVHHWAPGTDAPPVKTDFDLVVICGGSMDTFEEEKHPWLVVEKEFIRKLVKNNTKIFGLCLGSQLLAEILGGSVHQHHGWEIGFVPVKTRDASTLQAFHWHRYTFELPPGAELLCEGSFCKNQAFTFGKNIMATQFHPETTEQWIRECAEEVALNKKAYTGLVQSEKDMLASLPLQKDLKHWYFDQLDQLVK</sequence>
<dbReference type="AlphaFoldDB" id="A0A150WE26"/>
<dbReference type="InterPro" id="IPR044992">
    <property type="entry name" value="ChyE-like"/>
</dbReference>